<dbReference type="InterPro" id="IPR003856">
    <property type="entry name" value="LPS_length_determ_N"/>
</dbReference>
<feature type="transmembrane region" description="Helical" evidence="7">
    <location>
        <begin position="186"/>
        <end position="207"/>
    </location>
</feature>
<keyword evidence="5 7" id="KW-1133">Transmembrane helix</keyword>
<keyword evidence="6 7" id="KW-0472">Membrane</keyword>
<dbReference type="OrthoDB" id="2360475at2"/>
<protein>
    <recommendedName>
        <fullName evidence="12">Lipopolysaccharide biosynthesis protein</fullName>
    </recommendedName>
</protein>
<name>A0A4Y8PWM3_9BACL</name>
<evidence type="ECO:0000256" key="1">
    <source>
        <dbReference type="ARBA" id="ARBA00004651"/>
    </source>
</evidence>
<keyword evidence="11" id="KW-1185">Reference proteome</keyword>
<evidence type="ECO:0000256" key="4">
    <source>
        <dbReference type="ARBA" id="ARBA00022692"/>
    </source>
</evidence>
<evidence type="ECO:0000256" key="6">
    <source>
        <dbReference type="ARBA" id="ARBA00023136"/>
    </source>
</evidence>
<comment type="subcellular location">
    <subcellularLocation>
        <location evidence="1">Cell membrane</location>
        <topology evidence="1">Multi-pass membrane protein</topology>
    </subcellularLocation>
</comment>
<feature type="domain" description="Tyrosine-protein kinase G-rich" evidence="9">
    <location>
        <begin position="134"/>
        <end position="203"/>
    </location>
</feature>
<dbReference type="Pfam" id="PF02706">
    <property type="entry name" value="Wzz"/>
    <property type="match status" value="1"/>
</dbReference>
<gene>
    <name evidence="10" type="ORF">B5M42_18455</name>
</gene>
<evidence type="ECO:0000256" key="2">
    <source>
        <dbReference type="ARBA" id="ARBA00006683"/>
    </source>
</evidence>
<organism evidence="10 11">
    <name type="scientific">Paenibacillus athensensis</name>
    <dbReference type="NCBI Taxonomy" id="1967502"/>
    <lineage>
        <taxon>Bacteria</taxon>
        <taxon>Bacillati</taxon>
        <taxon>Bacillota</taxon>
        <taxon>Bacilli</taxon>
        <taxon>Bacillales</taxon>
        <taxon>Paenibacillaceae</taxon>
        <taxon>Paenibacillus</taxon>
    </lineage>
</organism>
<dbReference type="Pfam" id="PF13807">
    <property type="entry name" value="GNVR"/>
    <property type="match status" value="1"/>
</dbReference>
<dbReference type="InterPro" id="IPR032807">
    <property type="entry name" value="GNVR"/>
</dbReference>
<reference evidence="10 11" key="1">
    <citation type="submission" date="2017-03" db="EMBL/GenBank/DDBJ databases">
        <title>Isolation of Levoglucosan Utilizing Bacteria.</title>
        <authorList>
            <person name="Arya A.S."/>
        </authorList>
    </citation>
    <scope>NUCLEOTIDE SEQUENCE [LARGE SCALE GENOMIC DNA]</scope>
    <source>
        <strain evidence="10 11">MEC069</strain>
    </source>
</reference>
<dbReference type="InterPro" id="IPR050445">
    <property type="entry name" value="Bact_polysacc_biosynth/exp"/>
</dbReference>
<dbReference type="PANTHER" id="PTHR32309:SF13">
    <property type="entry name" value="FERRIC ENTEROBACTIN TRANSPORT PROTEIN FEPE"/>
    <property type="match status" value="1"/>
</dbReference>
<accession>A0A4Y8PWM3</accession>
<dbReference type="Proteomes" id="UP000298246">
    <property type="component" value="Unassembled WGS sequence"/>
</dbReference>
<comment type="caution">
    <text evidence="10">The sequence shown here is derived from an EMBL/GenBank/DDBJ whole genome shotgun (WGS) entry which is preliminary data.</text>
</comment>
<dbReference type="PANTHER" id="PTHR32309">
    <property type="entry name" value="TYROSINE-PROTEIN KINASE"/>
    <property type="match status" value="1"/>
</dbReference>
<keyword evidence="4 7" id="KW-0812">Transmembrane</keyword>
<dbReference type="EMBL" id="MYFO01000029">
    <property type="protein sequence ID" value="TFE85029.1"/>
    <property type="molecule type" value="Genomic_DNA"/>
</dbReference>
<evidence type="ECO:0000256" key="7">
    <source>
        <dbReference type="SAM" id="Phobius"/>
    </source>
</evidence>
<dbReference type="AlphaFoldDB" id="A0A4Y8PWM3"/>
<evidence type="ECO:0008006" key="12">
    <source>
        <dbReference type="Google" id="ProtNLM"/>
    </source>
</evidence>
<dbReference type="GO" id="GO:0004713">
    <property type="term" value="F:protein tyrosine kinase activity"/>
    <property type="evidence" value="ECO:0007669"/>
    <property type="project" value="TreeGrafter"/>
</dbReference>
<evidence type="ECO:0000259" key="8">
    <source>
        <dbReference type="Pfam" id="PF02706"/>
    </source>
</evidence>
<feature type="domain" description="Polysaccharide chain length determinant N-terminal" evidence="8">
    <location>
        <begin position="11"/>
        <end position="99"/>
    </location>
</feature>
<keyword evidence="3" id="KW-1003">Cell membrane</keyword>
<evidence type="ECO:0000313" key="10">
    <source>
        <dbReference type="EMBL" id="TFE85029.1"/>
    </source>
</evidence>
<proteinExistence type="inferred from homology"/>
<evidence type="ECO:0000259" key="9">
    <source>
        <dbReference type="Pfam" id="PF13807"/>
    </source>
</evidence>
<sequence>MKGRTLPMMDMSLQDFVRVLRKKWWIIALTAMLFACVSGYVSFYRLTPVYSNSSTLLVNEREQRNYSLTFDDVMLYEKLMGTYKDILMSKRILNPVSEQMGQAGHPVTPDDLSKQIKITTNPSSQVIRISVNDTDYKVATDIANLMAETFSANLKTIMTINNVQILDSAELRPHPAPVKPNKELNVAIAFIMGIFVSVTAVLFFHFIDTRVRSEEDLSGLIDYPLLGSIPSYKNKSNGRSLPLG</sequence>
<dbReference type="GO" id="GO:0005886">
    <property type="term" value="C:plasma membrane"/>
    <property type="evidence" value="ECO:0007669"/>
    <property type="project" value="UniProtKB-SubCell"/>
</dbReference>
<evidence type="ECO:0000313" key="11">
    <source>
        <dbReference type="Proteomes" id="UP000298246"/>
    </source>
</evidence>
<evidence type="ECO:0000256" key="5">
    <source>
        <dbReference type="ARBA" id="ARBA00022989"/>
    </source>
</evidence>
<evidence type="ECO:0000256" key="3">
    <source>
        <dbReference type="ARBA" id="ARBA00022475"/>
    </source>
</evidence>
<comment type="similarity">
    <text evidence="2">Belongs to the CpsC/CapA family.</text>
</comment>